<feature type="compositionally biased region" description="Basic residues" evidence="1">
    <location>
        <begin position="209"/>
        <end position="218"/>
    </location>
</feature>
<dbReference type="EMBL" id="KB207138">
    <property type="protein sequence ID" value="ELP84361.1"/>
    <property type="molecule type" value="Genomic_DNA"/>
</dbReference>
<dbReference type="AlphaFoldDB" id="L7FK36"/>
<accession>L7FK36</accession>
<feature type="region of interest" description="Disordered" evidence="1">
    <location>
        <begin position="144"/>
        <end position="282"/>
    </location>
</feature>
<dbReference type="VEuPathDB" id="AmoebaDB:EIN_358830"/>
<feature type="compositionally biased region" description="Low complexity" evidence="1">
    <location>
        <begin position="243"/>
        <end position="255"/>
    </location>
</feature>
<evidence type="ECO:0000313" key="2">
    <source>
        <dbReference type="EMBL" id="ELP84361.1"/>
    </source>
</evidence>
<gene>
    <name evidence="2" type="ORF">EIN_358830</name>
</gene>
<protein>
    <submittedName>
        <fullName evidence="2">Uncharacterized protein</fullName>
    </submittedName>
</protein>
<organism evidence="2 3">
    <name type="scientific">Entamoeba invadens IP1</name>
    <dbReference type="NCBI Taxonomy" id="370355"/>
    <lineage>
        <taxon>Eukaryota</taxon>
        <taxon>Amoebozoa</taxon>
        <taxon>Evosea</taxon>
        <taxon>Archamoebae</taxon>
        <taxon>Mastigamoebida</taxon>
        <taxon>Entamoebidae</taxon>
        <taxon>Entamoeba</taxon>
    </lineage>
</organism>
<sequence>MRTALRISYEEQLSYKSSVLKRRTVRKSLMLNEKTRRMTVAIQNEGRELVFWCVEGENEFISKMLDELGKSVKNSNVIFKGIVEQWKKCVELEDEKKQWVVKAKSIWENIQRNKEEKWSELKEVLKKEVDEEICYTDDITIIDDTKDNEQPNDTKEGEKDDLEEKEKVKSIQKRAGIQTEKKQKSSKEKKRKSLKIEETSKSHKCSTSLKKRRRHSKIAFKDTSVGFFSPNPSTIDDTENSKRNSNGNSTTSSSSLMKVQTEQLNSSDKVSHMKQMNVEESQ</sequence>
<keyword evidence="3" id="KW-1185">Reference proteome</keyword>
<name>L7FK36_ENTIV</name>
<dbReference type="Proteomes" id="UP000014680">
    <property type="component" value="Unassembled WGS sequence"/>
</dbReference>
<evidence type="ECO:0000256" key="1">
    <source>
        <dbReference type="SAM" id="MobiDB-lite"/>
    </source>
</evidence>
<proteinExistence type="predicted"/>
<feature type="compositionally biased region" description="Basic and acidic residues" evidence="1">
    <location>
        <begin position="144"/>
        <end position="169"/>
    </location>
</feature>
<feature type="non-terminal residue" evidence="2">
    <location>
        <position position="282"/>
    </location>
</feature>
<feature type="compositionally biased region" description="Polar residues" evidence="1">
    <location>
        <begin position="256"/>
        <end position="268"/>
    </location>
</feature>
<reference evidence="2 3" key="1">
    <citation type="submission" date="2012-10" db="EMBL/GenBank/DDBJ databases">
        <authorList>
            <person name="Zafar N."/>
            <person name="Inman J."/>
            <person name="Hall N."/>
            <person name="Lorenzi H."/>
            <person name="Caler E."/>
        </authorList>
    </citation>
    <scope>NUCLEOTIDE SEQUENCE [LARGE SCALE GENOMIC DNA]</scope>
    <source>
        <strain evidence="2 3">IP1</strain>
    </source>
</reference>
<evidence type="ECO:0000313" key="3">
    <source>
        <dbReference type="Proteomes" id="UP000014680"/>
    </source>
</evidence>
<dbReference type="RefSeq" id="XP_004183707.1">
    <property type="nucleotide sequence ID" value="XM_004183659.1"/>
</dbReference>
<dbReference type="KEGG" id="eiv:EIN_358830"/>
<dbReference type="GeneID" id="14883335"/>